<organism evidence="1 2">
    <name type="scientific">Selenomonas ruminantium</name>
    <dbReference type="NCBI Taxonomy" id="971"/>
    <lineage>
        <taxon>Bacteria</taxon>
        <taxon>Bacillati</taxon>
        <taxon>Bacillota</taxon>
        <taxon>Negativicutes</taxon>
        <taxon>Selenomonadales</taxon>
        <taxon>Selenomonadaceae</taxon>
        <taxon>Selenomonas</taxon>
    </lineage>
</organism>
<evidence type="ECO:0000313" key="1">
    <source>
        <dbReference type="EMBL" id="SDP08802.1"/>
    </source>
</evidence>
<dbReference type="Proteomes" id="UP000182412">
    <property type="component" value="Unassembled WGS sequence"/>
</dbReference>
<dbReference type="AlphaFoldDB" id="A0A1H0PUK8"/>
<accession>A0A1H0PUK8</accession>
<sequence>MSTICIKSEHYVKFAVQKSQMIVNADAKTIFLQAKIINQEGYTHAKYANAVKTSAELQQAQSAADLKALARAAFFVGSFIPCPPLQIACALGSVALDLNDAYEASKRGDTTARNWGVAMAVLDAIPLMKAAKGIPCVARVASRAGEAATAGMARAGEIAAAGAARAGELAETVAASRAARALRPAGEAVIDTMRSFRSWGGNLRVIRGAQVLGRQVIEVGSTVLPEFAAAHPDLISKLNTGRRWAVNAGKTGVEATHKFLTSKGVTAVRLGATGVVDYKYNDSCNRKHLNDDIDDAEKNAANSIGEVVK</sequence>
<dbReference type="OrthoDB" id="1667361at2"/>
<gene>
    <name evidence="1" type="ORF">SAMN05216366_10622</name>
</gene>
<name>A0A1H0PUK8_SELRU</name>
<dbReference type="EMBL" id="FNJQ01000006">
    <property type="protein sequence ID" value="SDP08802.1"/>
    <property type="molecule type" value="Genomic_DNA"/>
</dbReference>
<evidence type="ECO:0000313" key="2">
    <source>
        <dbReference type="Proteomes" id="UP000182412"/>
    </source>
</evidence>
<reference evidence="1 2" key="1">
    <citation type="submission" date="2016-10" db="EMBL/GenBank/DDBJ databases">
        <authorList>
            <person name="de Groot N.N."/>
        </authorList>
    </citation>
    <scope>NUCLEOTIDE SEQUENCE [LARGE SCALE GENOMIC DNA]</scope>
    <source>
        <strain evidence="1 2">S137</strain>
    </source>
</reference>
<proteinExistence type="predicted"/>
<protein>
    <submittedName>
        <fullName evidence="1">Uncharacterized protein</fullName>
    </submittedName>
</protein>
<dbReference type="RefSeq" id="WP_074571653.1">
    <property type="nucleotide sequence ID" value="NZ_FNJQ01000006.1"/>
</dbReference>